<evidence type="ECO:0000313" key="8">
    <source>
        <dbReference type="Proteomes" id="UP000319383"/>
    </source>
</evidence>
<keyword evidence="2" id="KW-0805">Transcription regulation</keyword>
<dbReference type="PRINTS" id="PR00039">
    <property type="entry name" value="HTHLYSR"/>
</dbReference>
<evidence type="ECO:0000259" key="6">
    <source>
        <dbReference type="PROSITE" id="PS50931"/>
    </source>
</evidence>
<dbReference type="InterPro" id="IPR000847">
    <property type="entry name" value="LysR_HTH_N"/>
</dbReference>
<dbReference type="InterPro" id="IPR005119">
    <property type="entry name" value="LysR_subst-bd"/>
</dbReference>
<sequence>MNADWLNYHHLLYFWMVAKEGSVTRACEKLHLAQPTISGQLKKLESALGEKLYERVGRDLVLTDVGQMVYRYADEMFAIGQELGDAIKGRPTGRPVKLLVGIPEVIPKYIAFRLIEPVLHLEEKVQIVCREGSMEQLLSQLATHELDVVFSDSPAGSMVRIRAFNHALGECGVGLFGTAQLCRQFEQGLPGSLSSAPFLLPAENTAMRRSVDEWFLAANISPEVVGEFDDTALLKVFAEAGIGFVPGPLAIRAEIERQFGLSFLLEIPNAIERFYAITVERRIRHPAVMAISEAAKESLFAQ</sequence>
<gene>
    <name evidence="7" type="primary">nhaR</name>
    <name evidence="7" type="ORF">Mal52_08980</name>
</gene>
<dbReference type="EMBL" id="CP036276">
    <property type="protein sequence ID" value="QDU42437.1"/>
    <property type="molecule type" value="Genomic_DNA"/>
</dbReference>
<dbReference type="OrthoDB" id="464481at2"/>
<evidence type="ECO:0000256" key="5">
    <source>
        <dbReference type="ARBA" id="ARBA00023163"/>
    </source>
</evidence>
<name>A0A517ZJ38_9PLAN</name>
<dbReference type="Gene3D" id="3.40.190.10">
    <property type="entry name" value="Periplasmic binding protein-like II"/>
    <property type="match status" value="2"/>
</dbReference>
<organism evidence="7 8">
    <name type="scientific">Symmachiella dynata</name>
    <dbReference type="NCBI Taxonomy" id="2527995"/>
    <lineage>
        <taxon>Bacteria</taxon>
        <taxon>Pseudomonadati</taxon>
        <taxon>Planctomycetota</taxon>
        <taxon>Planctomycetia</taxon>
        <taxon>Planctomycetales</taxon>
        <taxon>Planctomycetaceae</taxon>
        <taxon>Symmachiella</taxon>
    </lineage>
</organism>
<dbReference type="GO" id="GO:2000142">
    <property type="term" value="P:regulation of DNA-templated transcription initiation"/>
    <property type="evidence" value="ECO:0007669"/>
    <property type="project" value="TreeGrafter"/>
</dbReference>
<dbReference type="SUPFAM" id="SSF53850">
    <property type="entry name" value="Periplasmic binding protein-like II"/>
    <property type="match status" value="1"/>
</dbReference>
<dbReference type="AlphaFoldDB" id="A0A517ZJ38"/>
<dbReference type="PANTHER" id="PTHR30293">
    <property type="entry name" value="TRANSCRIPTIONAL REGULATORY PROTEIN NAC-RELATED"/>
    <property type="match status" value="1"/>
</dbReference>
<dbReference type="GO" id="GO:0003677">
    <property type="term" value="F:DNA binding"/>
    <property type="evidence" value="ECO:0007669"/>
    <property type="project" value="UniProtKB-KW"/>
</dbReference>
<evidence type="ECO:0000256" key="2">
    <source>
        <dbReference type="ARBA" id="ARBA00023015"/>
    </source>
</evidence>
<dbReference type="Proteomes" id="UP000319383">
    <property type="component" value="Chromosome"/>
</dbReference>
<dbReference type="SUPFAM" id="SSF46785">
    <property type="entry name" value="Winged helix' DNA-binding domain"/>
    <property type="match status" value="1"/>
</dbReference>
<dbReference type="KEGG" id="sdyn:Mal52_08980"/>
<keyword evidence="4" id="KW-0010">Activator</keyword>
<evidence type="ECO:0000313" key="7">
    <source>
        <dbReference type="EMBL" id="QDU42437.1"/>
    </source>
</evidence>
<dbReference type="RefSeq" id="WP_145374485.1">
    <property type="nucleotide sequence ID" value="NZ_CAXBED010000001.1"/>
</dbReference>
<keyword evidence="5" id="KW-0804">Transcription</keyword>
<dbReference type="InterPro" id="IPR036388">
    <property type="entry name" value="WH-like_DNA-bd_sf"/>
</dbReference>
<evidence type="ECO:0000256" key="3">
    <source>
        <dbReference type="ARBA" id="ARBA00023125"/>
    </source>
</evidence>
<dbReference type="InterPro" id="IPR036390">
    <property type="entry name" value="WH_DNA-bd_sf"/>
</dbReference>
<dbReference type="Pfam" id="PF03466">
    <property type="entry name" value="LysR_substrate"/>
    <property type="match status" value="1"/>
</dbReference>
<feature type="domain" description="HTH lysR-type" evidence="6">
    <location>
        <begin position="6"/>
        <end position="63"/>
    </location>
</feature>
<comment type="similarity">
    <text evidence="1">Belongs to the LysR transcriptional regulatory family.</text>
</comment>
<accession>A0A517ZJ38</accession>
<dbReference type="PROSITE" id="PS50931">
    <property type="entry name" value="HTH_LYSR"/>
    <property type="match status" value="1"/>
</dbReference>
<dbReference type="FunFam" id="1.10.10.10:FF:000001">
    <property type="entry name" value="LysR family transcriptional regulator"/>
    <property type="match status" value="1"/>
</dbReference>
<dbReference type="PANTHER" id="PTHR30293:SF2">
    <property type="entry name" value="TRANSCRIPTIONAL ACTIVATOR PROTEIN NHAR"/>
    <property type="match status" value="1"/>
</dbReference>
<dbReference type="NCBIfam" id="NF008284">
    <property type="entry name" value="PRK11062.1"/>
    <property type="match status" value="1"/>
</dbReference>
<dbReference type="Pfam" id="PF00126">
    <property type="entry name" value="HTH_1"/>
    <property type="match status" value="1"/>
</dbReference>
<evidence type="ECO:0000256" key="1">
    <source>
        <dbReference type="ARBA" id="ARBA00009437"/>
    </source>
</evidence>
<dbReference type="GO" id="GO:0003700">
    <property type="term" value="F:DNA-binding transcription factor activity"/>
    <property type="evidence" value="ECO:0007669"/>
    <property type="project" value="InterPro"/>
</dbReference>
<evidence type="ECO:0000256" key="4">
    <source>
        <dbReference type="ARBA" id="ARBA00023159"/>
    </source>
</evidence>
<proteinExistence type="inferred from homology"/>
<reference evidence="7 8" key="1">
    <citation type="submission" date="2019-02" db="EMBL/GenBank/DDBJ databases">
        <title>Deep-cultivation of Planctomycetes and their phenomic and genomic characterization uncovers novel biology.</title>
        <authorList>
            <person name="Wiegand S."/>
            <person name="Jogler M."/>
            <person name="Boedeker C."/>
            <person name="Pinto D."/>
            <person name="Vollmers J."/>
            <person name="Rivas-Marin E."/>
            <person name="Kohn T."/>
            <person name="Peeters S.H."/>
            <person name="Heuer A."/>
            <person name="Rast P."/>
            <person name="Oberbeckmann S."/>
            <person name="Bunk B."/>
            <person name="Jeske O."/>
            <person name="Meyerdierks A."/>
            <person name="Storesund J.E."/>
            <person name="Kallscheuer N."/>
            <person name="Luecker S."/>
            <person name="Lage O.M."/>
            <person name="Pohl T."/>
            <person name="Merkel B.J."/>
            <person name="Hornburger P."/>
            <person name="Mueller R.-W."/>
            <person name="Bruemmer F."/>
            <person name="Labrenz M."/>
            <person name="Spormann A.M."/>
            <person name="Op den Camp H."/>
            <person name="Overmann J."/>
            <person name="Amann R."/>
            <person name="Jetten M.S.M."/>
            <person name="Mascher T."/>
            <person name="Medema M.H."/>
            <person name="Devos D.P."/>
            <person name="Kaster A.-K."/>
            <person name="Ovreas L."/>
            <person name="Rohde M."/>
            <person name="Galperin M.Y."/>
            <person name="Jogler C."/>
        </authorList>
    </citation>
    <scope>NUCLEOTIDE SEQUENCE [LARGE SCALE GENOMIC DNA]</scope>
    <source>
        <strain evidence="7 8">Mal52</strain>
    </source>
</reference>
<keyword evidence="8" id="KW-1185">Reference proteome</keyword>
<keyword evidence="3" id="KW-0238">DNA-binding</keyword>
<dbReference type="Gene3D" id="1.10.10.10">
    <property type="entry name" value="Winged helix-like DNA-binding domain superfamily/Winged helix DNA-binding domain"/>
    <property type="match status" value="1"/>
</dbReference>
<protein>
    <submittedName>
        <fullName evidence="7">Transcriptional activator protein NhaR</fullName>
    </submittedName>
</protein>